<evidence type="ECO:0000313" key="4">
    <source>
        <dbReference type="Proteomes" id="UP000199440"/>
    </source>
</evidence>
<gene>
    <name evidence="3" type="ORF">SAMN04488514_1065</name>
</gene>
<dbReference type="AlphaFoldDB" id="A0A1G9R6N2"/>
<dbReference type="InterPro" id="IPR020103">
    <property type="entry name" value="PsdUridine_synth_cat_dom_sf"/>
</dbReference>
<evidence type="ECO:0000259" key="2">
    <source>
        <dbReference type="Pfam" id="PF00849"/>
    </source>
</evidence>
<dbReference type="Proteomes" id="UP000199440">
    <property type="component" value="Unassembled WGS sequence"/>
</dbReference>
<dbReference type="EMBL" id="FNGV01000006">
    <property type="protein sequence ID" value="SDM18888.1"/>
    <property type="molecule type" value="Genomic_DNA"/>
</dbReference>
<feature type="domain" description="Pseudouridine synthase RsuA/RluA-like" evidence="2">
    <location>
        <begin position="108"/>
        <end position="246"/>
    </location>
</feature>
<reference evidence="3 4" key="1">
    <citation type="submission" date="2016-10" db="EMBL/GenBank/DDBJ databases">
        <authorList>
            <person name="de Groot N.N."/>
        </authorList>
    </citation>
    <scope>NUCLEOTIDE SEQUENCE [LARGE SCALE GENOMIC DNA]</scope>
    <source>
        <strain evidence="3 4">DSM 19886</strain>
    </source>
</reference>
<dbReference type="CDD" id="cd02869">
    <property type="entry name" value="PseudoU_synth_RluA_like"/>
    <property type="match status" value="1"/>
</dbReference>
<dbReference type="InterPro" id="IPR006224">
    <property type="entry name" value="PsdUridine_synth_RluA-like_CS"/>
</dbReference>
<dbReference type="PANTHER" id="PTHR21600:SF87">
    <property type="entry name" value="RNA PSEUDOURIDYLATE SYNTHASE DOMAIN-CONTAINING PROTEIN 1"/>
    <property type="match status" value="1"/>
</dbReference>
<dbReference type="Gene3D" id="3.30.2350.10">
    <property type="entry name" value="Pseudouridine synthase"/>
    <property type="match status" value="1"/>
</dbReference>
<dbReference type="GO" id="GO:0003723">
    <property type="term" value="F:RNA binding"/>
    <property type="evidence" value="ECO:0007669"/>
    <property type="project" value="InterPro"/>
</dbReference>
<sequence length="305" mass="34156">MFYLNTSFSFNLFHTLNVIESKETHIVPQLTTPIRLQEYGVGIFNRALTKSALKKVLKKQYITVDGAIATTATFIKGGEMIQLAVPELKSPGEKLVFPLKVLFEDEYLAVIYKPAGILVSGVGFKTIAKALPQNLKPSNLSDAAVPQPVHRLDYATTGLLLVGKTSSSIRDLNRMFADKAIKKVYYAITIGEMNVNGKITEPIDGKPSLTKYAVKDTVPSKRFSKLNLVQLKPKTGRRHQLRKHLSGIGNPILGDRDYGIENLILKGKGLYLHAYSLKFTHPFTNENIYITTEFPQRFKKIFEQL</sequence>
<dbReference type="GO" id="GO:0000455">
    <property type="term" value="P:enzyme-directed rRNA pseudouridine synthesis"/>
    <property type="evidence" value="ECO:0007669"/>
    <property type="project" value="TreeGrafter"/>
</dbReference>
<accession>A0A1G9R6N2</accession>
<name>A0A1G9R6N2_9FLAO</name>
<protein>
    <submittedName>
        <fullName evidence="3">23S rRNA pseudouridine1911/1915/1917 synthase</fullName>
    </submittedName>
</protein>
<dbReference type="PROSITE" id="PS01129">
    <property type="entry name" value="PSI_RLU"/>
    <property type="match status" value="1"/>
</dbReference>
<dbReference type="GO" id="GO:0140098">
    <property type="term" value="F:catalytic activity, acting on RNA"/>
    <property type="evidence" value="ECO:0007669"/>
    <property type="project" value="UniProtKB-ARBA"/>
</dbReference>
<comment type="similarity">
    <text evidence="1">Belongs to the pseudouridine synthase RluA family.</text>
</comment>
<keyword evidence="4" id="KW-1185">Reference proteome</keyword>
<dbReference type="InterPro" id="IPR006145">
    <property type="entry name" value="PsdUridine_synth_RsuA/RluA"/>
</dbReference>
<proteinExistence type="inferred from homology"/>
<evidence type="ECO:0000256" key="1">
    <source>
        <dbReference type="ARBA" id="ARBA00010876"/>
    </source>
</evidence>
<dbReference type="InterPro" id="IPR050188">
    <property type="entry name" value="RluA_PseudoU_synthase"/>
</dbReference>
<dbReference type="GO" id="GO:0009982">
    <property type="term" value="F:pseudouridine synthase activity"/>
    <property type="evidence" value="ECO:0007669"/>
    <property type="project" value="InterPro"/>
</dbReference>
<organism evidence="3 4">
    <name type="scientific">Kriegella aquimaris</name>
    <dbReference type="NCBI Taxonomy" id="192904"/>
    <lineage>
        <taxon>Bacteria</taxon>
        <taxon>Pseudomonadati</taxon>
        <taxon>Bacteroidota</taxon>
        <taxon>Flavobacteriia</taxon>
        <taxon>Flavobacteriales</taxon>
        <taxon>Flavobacteriaceae</taxon>
        <taxon>Kriegella</taxon>
    </lineage>
</organism>
<dbReference type="STRING" id="192904.SAMN04488514_1065"/>
<dbReference type="SUPFAM" id="SSF55120">
    <property type="entry name" value="Pseudouridine synthase"/>
    <property type="match status" value="1"/>
</dbReference>
<dbReference type="Pfam" id="PF00849">
    <property type="entry name" value="PseudoU_synth_2"/>
    <property type="match status" value="1"/>
</dbReference>
<dbReference type="PANTHER" id="PTHR21600">
    <property type="entry name" value="MITOCHONDRIAL RNA PSEUDOURIDINE SYNTHASE"/>
    <property type="match status" value="1"/>
</dbReference>
<evidence type="ECO:0000313" key="3">
    <source>
        <dbReference type="EMBL" id="SDM18888.1"/>
    </source>
</evidence>